<evidence type="ECO:0000256" key="13">
    <source>
        <dbReference type="ARBA" id="ARBA00023204"/>
    </source>
</evidence>
<gene>
    <name evidence="20" type="primary">recQ</name>
    <name evidence="20" type="ORF">PH603_14555</name>
</gene>
<reference evidence="20" key="1">
    <citation type="submission" date="2023-01" db="EMBL/GenBank/DDBJ databases">
        <title>The genome sequence of Kordiimonadaceae bacterium 6D33.</title>
        <authorList>
            <person name="Liu Y."/>
        </authorList>
    </citation>
    <scope>NUCLEOTIDE SEQUENCE</scope>
    <source>
        <strain evidence="20">6D33</strain>
    </source>
</reference>
<dbReference type="InterPro" id="IPR036388">
    <property type="entry name" value="WH-like_DNA-bd_sf"/>
</dbReference>
<evidence type="ECO:0000256" key="3">
    <source>
        <dbReference type="ARBA" id="ARBA00005446"/>
    </source>
</evidence>
<comment type="catalytic activity">
    <reaction evidence="15">
        <text>Couples ATP hydrolysis with the unwinding of duplex DNA by translocating in the 3'-5' direction.</text>
        <dbReference type="EC" id="5.6.2.4"/>
    </reaction>
</comment>
<dbReference type="GO" id="GO:0009432">
    <property type="term" value="P:SOS response"/>
    <property type="evidence" value="ECO:0007669"/>
    <property type="project" value="UniProtKB-UniRule"/>
</dbReference>
<dbReference type="InterPro" id="IPR004589">
    <property type="entry name" value="DNA_helicase_ATP-dep_RecQ"/>
</dbReference>
<dbReference type="Pfam" id="PF16124">
    <property type="entry name" value="RecQ_Zn_bind"/>
    <property type="match status" value="1"/>
</dbReference>
<dbReference type="PROSITE" id="PS51194">
    <property type="entry name" value="HELICASE_CTER"/>
    <property type="match status" value="1"/>
</dbReference>
<evidence type="ECO:0000256" key="7">
    <source>
        <dbReference type="ARBA" id="ARBA00022801"/>
    </source>
</evidence>
<keyword evidence="12" id="KW-0233">DNA recombination</keyword>
<keyword evidence="21" id="KW-1185">Reference proteome</keyword>
<dbReference type="Pfam" id="PF09382">
    <property type="entry name" value="RQC"/>
    <property type="match status" value="1"/>
</dbReference>
<dbReference type="GO" id="GO:0005737">
    <property type="term" value="C:cytoplasm"/>
    <property type="evidence" value="ECO:0007669"/>
    <property type="project" value="TreeGrafter"/>
</dbReference>
<name>A0AAF0BGQ5_9PROT</name>
<feature type="domain" description="Helicase ATP-binding" evidence="18">
    <location>
        <begin position="33"/>
        <end position="201"/>
    </location>
</feature>
<keyword evidence="9" id="KW-0862">Zinc</keyword>
<comment type="similarity">
    <text evidence="3">Belongs to the helicase family. RecQ subfamily.</text>
</comment>
<evidence type="ECO:0000313" key="20">
    <source>
        <dbReference type="EMBL" id="WCL53758.1"/>
    </source>
</evidence>
<dbReference type="InterPro" id="IPR011545">
    <property type="entry name" value="DEAD/DEAH_box_helicase_dom"/>
</dbReference>
<evidence type="ECO:0000256" key="11">
    <source>
        <dbReference type="ARBA" id="ARBA00023125"/>
    </source>
</evidence>
<evidence type="ECO:0000256" key="6">
    <source>
        <dbReference type="ARBA" id="ARBA00022763"/>
    </source>
</evidence>
<dbReference type="GO" id="GO:0043138">
    <property type="term" value="F:3'-5' DNA helicase activity"/>
    <property type="evidence" value="ECO:0007669"/>
    <property type="project" value="UniProtKB-EC"/>
</dbReference>
<evidence type="ECO:0000259" key="18">
    <source>
        <dbReference type="PROSITE" id="PS51192"/>
    </source>
</evidence>
<dbReference type="GO" id="GO:0006281">
    <property type="term" value="P:DNA repair"/>
    <property type="evidence" value="ECO:0007669"/>
    <property type="project" value="UniProtKB-KW"/>
</dbReference>
<dbReference type="InterPro" id="IPR006293">
    <property type="entry name" value="DNA_helicase_ATP-dep_RecQ_bac"/>
</dbReference>
<dbReference type="GO" id="GO:0046872">
    <property type="term" value="F:metal ion binding"/>
    <property type="evidence" value="ECO:0007669"/>
    <property type="project" value="UniProtKB-KW"/>
</dbReference>
<dbReference type="PANTHER" id="PTHR13710">
    <property type="entry name" value="DNA HELICASE RECQ FAMILY MEMBER"/>
    <property type="match status" value="1"/>
</dbReference>
<keyword evidence="11" id="KW-0238">DNA-binding</keyword>
<dbReference type="InterPro" id="IPR032284">
    <property type="entry name" value="RecQ_Zn-bd"/>
</dbReference>
<evidence type="ECO:0000259" key="19">
    <source>
        <dbReference type="PROSITE" id="PS51194"/>
    </source>
</evidence>
<evidence type="ECO:0000313" key="21">
    <source>
        <dbReference type="Proteomes" id="UP001217500"/>
    </source>
</evidence>
<dbReference type="CDD" id="cd18794">
    <property type="entry name" value="SF2_C_RecQ"/>
    <property type="match status" value="1"/>
</dbReference>
<dbReference type="KEGG" id="gso:PH603_14555"/>
<dbReference type="AlphaFoldDB" id="A0AAF0BGQ5"/>
<keyword evidence="14" id="KW-0413">Isomerase</keyword>
<protein>
    <recommendedName>
        <fullName evidence="16">DNA helicase RecQ</fullName>
        <ecNumber evidence="16">5.6.2.4</ecNumber>
    </recommendedName>
</protein>
<dbReference type="InterPro" id="IPR027417">
    <property type="entry name" value="P-loop_NTPase"/>
</dbReference>
<dbReference type="InterPro" id="IPR001650">
    <property type="entry name" value="Helicase_C-like"/>
</dbReference>
<dbReference type="SUPFAM" id="SSF52540">
    <property type="entry name" value="P-loop containing nucleoside triphosphate hydrolases"/>
    <property type="match status" value="2"/>
</dbReference>
<proteinExistence type="inferred from homology"/>
<dbReference type="Pfam" id="PF00570">
    <property type="entry name" value="HRDC"/>
    <property type="match status" value="1"/>
</dbReference>
<dbReference type="CDD" id="cd17920">
    <property type="entry name" value="DEXHc_RecQ"/>
    <property type="match status" value="1"/>
</dbReference>
<dbReference type="Pfam" id="PF00270">
    <property type="entry name" value="DEAD"/>
    <property type="match status" value="1"/>
</dbReference>
<dbReference type="NCBIfam" id="TIGR00614">
    <property type="entry name" value="recQ_fam"/>
    <property type="match status" value="1"/>
</dbReference>
<dbReference type="GO" id="GO:0030894">
    <property type="term" value="C:replisome"/>
    <property type="evidence" value="ECO:0007669"/>
    <property type="project" value="TreeGrafter"/>
</dbReference>
<evidence type="ECO:0000256" key="12">
    <source>
        <dbReference type="ARBA" id="ARBA00023172"/>
    </source>
</evidence>
<keyword evidence="8 20" id="KW-0347">Helicase</keyword>
<dbReference type="PANTHER" id="PTHR13710:SF105">
    <property type="entry name" value="ATP-DEPENDENT DNA HELICASE Q1"/>
    <property type="match status" value="1"/>
</dbReference>
<dbReference type="RefSeq" id="WP_289503337.1">
    <property type="nucleotide sequence ID" value="NZ_CP116805.1"/>
</dbReference>
<dbReference type="Gene3D" id="1.10.10.10">
    <property type="entry name" value="Winged helix-like DNA-binding domain superfamily/Winged helix DNA-binding domain"/>
    <property type="match status" value="1"/>
</dbReference>
<comment type="cofactor">
    <cofactor evidence="1">
        <name>Mg(2+)</name>
        <dbReference type="ChEBI" id="CHEBI:18420"/>
    </cofactor>
</comment>
<dbReference type="NCBIfam" id="TIGR01389">
    <property type="entry name" value="recQ"/>
    <property type="match status" value="1"/>
</dbReference>
<evidence type="ECO:0000256" key="5">
    <source>
        <dbReference type="ARBA" id="ARBA00022741"/>
    </source>
</evidence>
<organism evidence="20 21">
    <name type="scientific">Gimibacter soli</name>
    <dbReference type="NCBI Taxonomy" id="3024400"/>
    <lineage>
        <taxon>Bacteria</taxon>
        <taxon>Pseudomonadati</taxon>
        <taxon>Pseudomonadota</taxon>
        <taxon>Alphaproteobacteria</taxon>
        <taxon>Kordiimonadales</taxon>
        <taxon>Temperatibacteraceae</taxon>
        <taxon>Gimibacter</taxon>
    </lineage>
</organism>
<dbReference type="InterPro" id="IPR010997">
    <property type="entry name" value="HRDC-like_sf"/>
</dbReference>
<dbReference type="InterPro" id="IPR014001">
    <property type="entry name" value="Helicase_ATP-bd"/>
</dbReference>
<evidence type="ECO:0000256" key="10">
    <source>
        <dbReference type="ARBA" id="ARBA00022840"/>
    </source>
</evidence>
<dbReference type="GO" id="GO:0009378">
    <property type="term" value="F:four-way junction helicase activity"/>
    <property type="evidence" value="ECO:0007669"/>
    <property type="project" value="TreeGrafter"/>
</dbReference>
<dbReference type="SUPFAM" id="SSF47819">
    <property type="entry name" value="HRDC-like"/>
    <property type="match status" value="1"/>
</dbReference>
<dbReference type="GO" id="GO:0005524">
    <property type="term" value="F:ATP binding"/>
    <property type="evidence" value="ECO:0007669"/>
    <property type="project" value="UniProtKB-KW"/>
</dbReference>
<keyword evidence="10" id="KW-0067">ATP-binding</keyword>
<dbReference type="SMART" id="SM00341">
    <property type="entry name" value="HRDC"/>
    <property type="match status" value="1"/>
</dbReference>
<dbReference type="Gene3D" id="3.40.50.300">
    <property type="entry name" value="P-loop containing nucleotide triphosphate hydrolases"/>
    <property type="match status" value="2"/>
</dbReference>
<keyword evidence="13" id="KW-0234">DNA repair</keyword>
<sequence>MPDTAAGTRPDKHEILASVFGFSAFRRGQEDIVDRLTAGGKLLAVMPTGAGKSLCYQLAGMLRGGITIVVSPLIALMNDQVAALTANGVAAEAIHSGRDWQTNADAWRRIAGGHSGFLYLSPERLTTDRMLSALAKLPVRLIVIDEAHCVSQWGHDFRPEYLTLGTLRETFPQAAIGAFTATADTVTQGDIGDKLFGGDGETFTFGFDRPNIHLDVREKAGGPAQLVKLVGELAAGGAQGIVYCLSRKGVEETAERLNAAGIKAIPYHAGMDAHTRHIHQNRFLSEPDLVMTATIAFGMGIDKPDVRFVVHADLPANMEAYYQEIGRAGRDGNPARAVMLYGLGDIGRRRAMIDSGNAGDERKRVEWQRLNVLLGYAEAVTCRRQMILSYFGEASEPCGNCDVCDSPPSVFDGTQEAEIVAEMLIATDERYGQAHLLDILMGAATAKIKSAGHHELPAFGAGRPRDRHQWQSYLRQMLAAGYLSLDLEGYGALKLTKRGRAILAGGVEVSLKDSLPRRATPKMKSTATPVELSAGDGELYMALKALRRDLADAADVPAYVIFADKTLADMARLRPSTRRELLGVNGVGEKKADKYGDAFLDLIRSNV</sequence>
<dbReference type="GO" id="GO:0016787">
    <property type="term" value="F:hydrolase activity"/>
    <property type="evidence" value="ECO:0007669"/>
    <property type="project" value="UniProtKB-KW"/>
</dbReference>
<dbReference type="GO" id="GO:0003677">
    <property type="term" value="F:DNA binding"/>
    <property type="evidence" value="ECO:0007669"/>
    <property type="project" value="UniProtKB-KW"/>
</dbReference>
<evidence type="ECO:0000256" key="4">
    <source>
        <dbReference type="ARBA" id="ARBA00022723"/>
    </source>
</evidence>
<dbReference type="Gene3D" id="1.10.150.80">
    <property type="entry name" value="HRDC domain"/>
    <property type="match status" value="1"/>
</dbReference>
<dbReference type="GO" id="GO:0043590">
    <property type="term" value="C:bacterial nucleoid"/>
    <property type="evidence" value="ECO:0007669"/>
    <property type="project" value="TreeGrafter"/>
</dbReference>
<feature type="domain" description="Helicase C-terminal" evidence="19">
    <location>
        <begin position="225"/>
        <end position="371"/>
    </location>
</feature>
<keyword evidence="7 20" id="KW-0378">Hydrolase</keyword>
<evidence type="ECO:0000256" key="15">
    <source>
        <dbReference type="ARBA" id="ARBA00034617"/>
    </source>
</evidence>
<keyword evidence="4" id="KW-0479">Metal-binding</keyword>
<dbReference type="SMART" id="SM00487">
    <property type="entry name" value="DEXDc"/>
    <property type="match status" value="1"/>
</dbReference>
<evidence type="ECO:0000256" key="8">
    <source>
        <dbReference type="ARBA" id="ARBA00022806"/>
    </source>
</evidence>
<accession>A0AAF0BGQ5</accession>
<evidence type="ECO:0000256" key="16">
    <source>
        <dbReference type="NCBIfam" id="TIGR01389"/>
    </source>
</evidence>
<dbReference type="EMBL" id="CP116805">
    <property type="protein sequence ID" value="WCL53758.1"/>
    <property type="molecule type" value="Genomic_DNA"/>
</dbReference>
<keyword evidence="5" id="KW-0547">Nucleotide-binding</keyword>
<evidence type="ECO:0000256" key="2">
    <source>
        <dbReference type="ARBA" id="ARBA00001947"/>
    </source>
</evidence>
<dbReference type="Pfam" id="PF00271">
    <property type="entry name" value="Helicase_C"/>
    <property type="match status" value="1"/>
</dbReference>
<dbReference type="SMART" id="SM00490">
    <property type="entry name" value="HELICc"/>
    <property type="match status" value="1"/>
</dbReference>
<evidence type="ECO:0000256" key="1">
    <source>
        <dbReference type="ARBA" id="ARBA00001946"/>
    </source>
</evidence>
<dbReference type="InterPro" id="IPR044876">
    <property type="entry name" value="HRDC_dom_sf"/>
</dbReference>
<comment type="cofactor">
    <cofactor evidence="2">
        <name>Zn(2+)</name>
        <dbReference type="ChEBI" id="CHEBI:29105"/>
    </cofactor>
</comment>
<dbReference type="GO" id="GO:0006310">
    <property type="term" value="P:DNA recombination"/>
    <property type="evidence" value="ECO:0007669"/>
    <property type="project" value="UniProtKB-UniRule"/>
</dbReference>
<evidence type="ECO:0000259" key="17">
    <source>
        <dbReference type="PROSITE" id="PS50967"/>
    </source>
</evidence>
<dbReference type="PROSITE" id="PS50967">
    <property type="entry name" value="HRDC"/>
    <property type="match status" value="1"/>
</dbReference>
<dbReference type="GO" id="GO:0006260">
    <property type="term" value="P:DNA replication"/>
    <property type="evidence" value="ECO:0007669"/>
    <property type="project" value="InterPro"/>
</dbReference>
<dbReference type="PROSITE" id="PS51192">
    <property type="entry name" value="HELICASE_ATP_BIND_1"/>
    <property type="match status" value="1"/>
</dbReference>
<dbReference type="SMART" id="SM00956">
    <property type="entry name" value="RQC"/>
    <property type="match status" value="1"/>
</dbReference>
<feature type="domain" description="HRDC" evidence="17">
    <location>
        <begin position="533"/>
        <end position="607"/>
    </location>
</feature>
<dbReference type="EC" id="5.6.2.4" evidence="16"/>
<evidence type="ECO:0000256" key="14">
    <source>
        <dbReference type="ARBA" id="ARBA00023235"/>
    </source>
</evidence>
<dbReference type="InterPro" id="IPR002121">
    <property type="entry name" value="HRDC_dom"/>
</dbReference>
<dbReference type="Proteomes" id="UP001217500">
    <property type="component" value="Chromosome"/>
</dbReference>
<evidence type="ECO:0000256" key="9">
    <source>
        <dbReference type="ARBA" id="ARBA00022833"/>
    </source>
</evidence>
<dbReference type="FunFam" id="3.40.50.300:FF:000156">
    <property type="entry name" value="ATP-dependent DNA helicase recQ"/>
    <property type="match status" value="1"/>
</dbReference>
<dbReference type="FunFam" id="3.40.50.300:FF:001389">
    <property type="entry name" value="ATP-dependent DNA helicase RecQ"/>
    <property type="match status" value="1"/>
</dbReference>
<dbReference type="InterPro" id="IPR018982">
    <property type="entry name" value="RQC_domain"/>
</dbReference>
<keyword evidence="6" id="KW-0227">DNA damage</keyword>